<sequence>MSGQVNRQRRSKVACEPCRTRKRKCNGQQPCEMCTESEYTCRYDLGSRKKRNKNIALENLIAVRPAQTQQAESHSESPKAPTPLSPSQLRERFTNTVQQSIGPNSGAVFVQNLGLKIDPVNALDPQVFAWNIGRRQLPGTFTALPIVDIISAEEMSALTHVYFDKVAPCYGFVDRDSCFEYVRLRWHRPSAFEPCDVVLCGVAAMGYLFSQRKAVAAELHLIESAKSALEQRSGGEIPPLMLLTGWALRVSYLRLTASPHTAWLASCSLMHLIDAAGLHLDPSSRHALLRPTQNIDDDIRRRLVSFAQYINTWVSFDLARSRIILHGASYTTPSSRDGDFTAEMLDLLPLSESLDPFTPVDAVQLTAMLVNIMQSSRTQPPSILSQCNLVLCIFRRLRAVHSTLSAALMGQMLTLITKALACARELVDANCPWSHVANVPFQIICTLLAVDNPESLSLLDDAVQTLKYVTDVYDTEVLRDAYRTAGSLILLQQRRKDHDAARLNGILGVHFALPPGSDFETMSQRRQSIQDSESFRDLVPDLSSSENFDFAQFFIADNPWNALGMDS</sequence>
<feature type="region of interest" description="Disordered" evidence="7">
    <location>
        <begin position="66"/>
        <end position="88"/>
    </location>
</feature>
<dbReference type="FunFam" id="4.10.240.10:FF:000083">
    <property type="entry name" value="C6 transcription factor, putative"/>
    <property type="match status" value="1"/>
</dbReference>
<evidence type="ECO:0000256" key="1">
    <source>
        <dbReference type="ARBA" id="ARBA00022723"/>
    </source>
</evidence>
<keyword evidence="4" id="KW-0238">DNA-binding</keyword>
<protein>
    <recommendedName>
        <fullName evidence="8">Zn(2)-C6 fungal-type domain-containing protein</fullName>
    </recommendedName>
</protein>
<dbReference type="GO" id="GO:0000981">
    <property type="term" value="F:DNA-binding transcription factor activity, RNA polymerase II-specific"/>
    <property type="evidence" value="ECO:0007669"/>
    <property type="project" value="InterPro"/>
</dbReference>
<dbReference type="InterPro" id="IPR036864">
    <property type="entry name" value="Zn2-C6_fun-type_DNA-bd_sf"/>
</dbReference>
<dbReference type="PROSITE" id="PS50048">
    <property type="entry name" value="ZN2_CY6_FUNGAL_2"/>
    <property type="match status" value="1"/>
</dbReference>
<dbReference type="CDD" id="cd12148">
    <property type="entry name" value="fungal_TF_MHR"/>
    <property type="match status" value="1"/>
</dbReference>
<dbReference type="Pfam" id="PF00172">
    <property type="entry name" value="Zn_clus"/>
    <property type="match status" value="1"/>
</dbReference>
<accession>A0A8H6PJ45</accession>
<dbReference type="PROSITE" id="PS00463">
    <property type="entry name" value="ZN2_CY6_FUNGAL_1"/>
    <property type="match status" value="1"/>
</dbReference>
<dbReference type="PANTHER" id="PTHR31779">
    <property type="entry name" value="2-NITROPROPANE DIOXYGENASE FAMILY, PUTATIVE (AFU_ORTHOLOGUE AFUA_2G17430)-RELATED"/>
    <property type="match status" value="1"/>
</dbReference>
<dbReference type="EMBL" id="JACBAE010001402">
    <property type="protein sequence ID" value="KAF7155417.1"/>
    <property type="molecule type" value="Genomic_DNA"/>
</dbReference>
<dbReference type="GO" id="GO:0008270">
    <property type="term" value="F:zinc ion binding"/>
    <property type="evidence" value="ECO:0007669"/>
    <property type="project" value="InterPro"/>
</dbReference>
<evidence type="ECO:0000256" key="4">
    <source>
        <dbReference type="ARBA" id="ARBA00023125"/>
    </source>
</evidence>
<keyword evidence="5" id="KW-0804">Transcription</keyword>
<evidence type="ECO:0000256" key="5">
    <source>
        <dbReference type="ARBA" id="ARBA00023163"/>
    </source>
</evidence>
<reference evidence="9" key="1">
    <citation type="submission" date="2020-06" db="EMBL/GenBank/DDBJ databases">
        <title>Draft genome sequences of strains closely related to Aspergillus parafelis and Aspergillus hiratsukae.</title>
        <authorList>
            <person name="Dos Santos R.A.C."/>
            <person name="Rivero-Menendez O."/>
            <person name="Steenwyk J.L."/>
            <person name="Mead M.E."/>
            <person name="Goldman G.H."/>
            <person name="Alastruey-Izquierdo A."/>
            <person name="Rokas A."/>
        </authorList>
    </citation>
    <scope>NUCLEOTIDE SEQUENCE</scope>
    <source>
        <strain evidence="9">CNM-CM5623</strain>
    </source>
</reference>
<evidence type="ECO:0000256" key="3">
    <source>
        <dbReference type="ARBA" id="ARBA00023015"/>
    </source>
</evidence>
<evidence type="ECO:0000256" key="6">
    <source>
        <dbReference type="ARBA" id="ARBA00023242"/>
    </source>
</evidence>
<dbReference type="GO" id="GO:0003677">
    <property type="term" value="F:DNA binding"/>
    <property type="evidence" value="ECO:0007669"/>
    <property type="project" value="UniProtKB-KW"/>
</dbReference>
<keyword evidence="2" id="KW-0862">Zinc</keyword>
<keyword evidence="6" id="KW-0539">Nucleus</keyword>
<dbReference type="GO" id="GO:0006351">
    <property type="term" value="P:DNA-templated transcription"/>
    <property type="evidence" value="ECO:0007669"/>
    <property type="project" value="InterPro"/>
</dbReference>
<keyword evidence="3" id="KW-0805">Transcription regulation</keyword>
<dbReference type="GO" id="GO:0009410">
    <property type="term" value="P:response to xenobiotic stimulus"/>
    <property type="evidence" value="ECO:0007669"/>
    <property type="project" value="TreeGrafter"/>
</dbReference>
<evidence type="ECO:0000313" key="9">
    <source>
        <dbReference type="EMBL" id="KAF7155417.1"/>
    </source>
</evidence>
<organism evidence="9 10">
    <name type="scientific">Aspergillus felis</name>
    <dbReference type="NCBI Taxonomy" id="1287682"/>
    <lineage>
        <taxon>Eukaryota</taxon>
        <taxon>Fungi</taxon>
        <taxon>Dikarya</taxon>
        <taxon>Ascomycota</taxon>
        <taxon>Pezizomycotina</taxon>
        <taxon>Eurotiomycetes</taxon>
        <taxon>Eurotiomycetidae</taxon>
        <taxon>Eurotiales</taxon>
        <taxon>Aspergillaceae</taxon>
        <taxon>Aspergillus</taxon>
        <taxon>Aspergillus subgen. Fumigati</taxon>
    </lineage>
</organism>
<dbReference type="PANTHER" id="PTHR31779:SF5">
    <property type="entry name" value="ZN(II)2CYS6 TRANSCRIPTION FACTOR (EUROFUNG)"/>
    <property type="match status" value="1"/>
</dbReference>
<dbReference type="CDD" id="cd00067">
    <property type="entry name" value="GAL4"/>
    <property type="match status" value="1"/>
</dbReference>
<dbReference type="Proteomes" id="UP000654922">
    <property type="component" value="Unassembled WGS sequence"/>
</dbReference>
<evidence type="ECO:0000256" key="7">
    <source>
        <dbReference type="SAM" id="MobiDB-lite"/>
    </source>
</evidence>
<dbReference type="SMART" id="SM00066">
    <property type="entry name" value="GAL4"/>
    <property type="match status" value="1"/>
</dbReference>
<comment type="caution">
    <text evidence="9">The sequence shown here is derived from an EMBL/GenBank/DDBJ whole genome shotgun (WGS) entry which is preliminary data.</text>
</comment>
<dbReference type="SUPFAM" id="SSF57701">
    <property type="entry name" value="Zn2/Cys6 DNA-binding domain"/>
    <property type="match status" value="1"/>
</dbReference>
<name>A0A8H6PJ45_9EURO</name>
<feature type="domain" description="Zn(2)-C6 fungal-type" evidence="8">
    <location>
        <begin position="14"/>
        <end position="43"/>
    </location>
</feature>
<gene>
    <name evidence="9" type="ORF">CNMCM5623_007488</name>
</gene>
<dbReference type="InterPro" id="IPR001138">
    <property type="entry name" value="Zn2Cys6_DnaBD"/>
</dbReference>
<dbReference type="AlphaFoldDB" id="A0A8H6PJ45"/>
<dbReference type="Pfam" id="PF04082">
    <property type="entry name" value="Fungal_trans"/>
    <property type="match status" value="1"/>
</dbReference>
<dbReference type="OrthoDB" id="9986881at2759"/>
<dbReference type="InterPro" id="IPR052478">
    <property type="entry name" value="Metabolite_Synth_Reg"/>
</dbReference>
<dbReference type="InterPro" id="IPR007219">
    <property type="entry name" value="XnlR_reg_dom"/>
</dbReference>
<dbReference type="Gene3D" id="4.10.240.10">
    <property type="entry name" value="Zn(2)-C6 fungal-type DNA-binding domain"/>
    <property type="match status" value="1"/>
</dbReference>
<evidence type="ECO:0000256" key="2">
    <source>
        <dbReference type="ARBA" id="ARBA00022833"/>
    </source>
</evidence>
<keyword evidence="1" id="KW-0479">Metal-binding</keyword>
<evidence type="ECO:0000259" key="8">
    <source>
        <dbReference type="PROSITE" id="PS50048"/>
    </source>
</evidence>
<proteinExistence type="predicted"/>
<evidence type="ECO:0000313" key="10">
    <source>
        <dbReference type="Proteomes" id="UP000654922"/>
    </source>
</evidence>